<organism evidence="2 3">
    <name type="scientific">[Ruminococcus] lactaris ATCC 29176</name>
    <dbReference type="NCBI Taxonomy" id="471875"/>
    <lineage>
        <taxon>Bacteria</taxon>
        <taxon>Bacillati</taxon>
        <taxon>Bacillota</taxon>
        <taxon>Clostridia</taxon>
        <taxon>Lachnospirales</taxon>
        <taxon>Lachnospiraceae</taxon>
        <taxon>Mediterraneibacter</taxon>
    </lineage>
</organism>
<gene>
    <name evidence="2" type="ORF">RUMLAC_01022</name>
</gene>
<dbReference type="InterPro" id="IPR046145">
    <property type="entry name" value="DUF6147"/>
</dbReference>
<dbReference type="eggNOG" id="ENOG5033FK5">
    <property type="taxonomic scope" value="Bacteria"/>
</dbReference>
<dbReference type="Proteomes" id="UP000003254">
    <property type="component" value="Unassembled WGS sequence"/>
</dbReference>
<dbReference type="RefSeq" id="WP_005608508.1">
    <property type="nucleotide sequence ID" value="NZ_CP102292.1"/>
</dbReference>
<protein>
    <submittedName>
        <fullName evidence="2">Uncharacterized protein</fullName>
    </submittedName>
</protein>
<dbReference type="GeneID" id="77332866"/>
<sequence>MKKRILSVMSSLIMAGCILGTSSVAVNAQENEKIVDGSVLTTDDTSTGRTKDSIARGEHLMTGECSISKAGISRVYCYGSTTANHEVDKLAVIVRVDQCEEDSDDWGQIDWFMETKENDYFVYATKSVTVERGYYYRVHASHIVRKGDDPVEETYSYTDGIKVP</sequence>
<dbReference type="Pfam" id="PF19644">
    <property type="entry name" value="DUF6147"/>
    <property type="match status" value="1"/>
</dbReference>
<evidence type="ECO:0000313" key="2">
    <source>
        <dbReference type="EMBL" id="EDY33267.1"/>
    </source>
</evidence>
<accession>B5CNI6</accession>
<evidence type="ECO:0000313" key="3">
    <source>
        <dbReference type="Proteomes" id="UP000003254"/>
    </source>
</evidence>
<dbReference type="HOGENOM" id="CLU_134258_0_0_9"/>
<dbReference type="PROSITE" id="PS51257">
    <property type="entry name" value="PROKAR_LIPOPROTEIN"/>
    <property type="match status" value="1"/>
</dbReference>
<reference evidence="2 3" key="1">
    <citation type="submission" date="2008-08" db="EMBL/GenBank/DDBJ databases">
        <title>Draft genome sequence of Ruminococcus lactaris ATCC 29176.</title>
        <authorList>
            <person name="Sudarsanam P."/>
            <person name="Ley R."/>
            <person name="Guruge J."/>
            <person name="Turnbaugh P.J."/>
            <person name="Mahowald M."/>
            <person name="Liep D."/>
            <person name="Gordon J."/>
        </authorList>
    </citation>
    <scope>NUCLEOTIDE SEQUENCE [LARGE SCALE GENOMIC DNA]</scope>
    <source>
        <strain evidence="2 3">ATCC 29176</strain>
    </source>
</reference>
<evidence type="ECO:0000256" key="1">
    <source>
        <dbReference type="SAM" id="SignalP"/>
    </source>
</evidence>
<keyword evidence="1" id="KW-0732">Signal</keyword>
<proteinExistence type="predicted"/>
<reference evidence="2 3" key="2">
    <citation type="submission" date="2008-08" db="EMBL/GenBank/DDBJ databases">
        <authorList>
            <person name="Fulton L."/>
            <person name="Clifton S."/>
            <person name="Fulton B."/>
            <person name="Xu J."/>
            <person name="Minx P."/>
            <person name="Pepin K.H."/>
            <person name="Johnson M."/>
            <person name="Bhonagiri V."/>
            <person name="Nash W.E."/>
            <person name="Mardis E.R."/>
            <person name="Wilson R.K."/>
        </authorList>
    </citation>
    <scope>NUCLEOTIDE SEQUENCE [LARGE SCALE GENOMIC DNA]</scope>
    <source>
        <strain evidence="2 3">ATCC 29176</strain>
    </source>
</reference>
<name>B5CNI6_9FIRM</name>
<comment type="caution">
    <text evidence="2">The sequence shown here is derived from an EMBL/GenBank/DDBJ whole genome shotgun (WGS) entry which is preliminary data.</text>
</comment>
<dbReference type="AlphaFoldDB" id="B5CNI6"/>
<dbReference type="EMBL" id="ABOU02000028">
    <property type="protein sequence ID" value="EDY33267.1"/>
    <property type="molecule type" value="Genomic_DNA"/>
</dbReference>
<feature type="signal peptide" evidence="1">
    <location>
        <begin position="1"/>
        <end position="28"/>
    </location>
</feature>
<keyword evidence="3" id="KW-1185">Reference proteome</keyword>
<feature type="chain" id="PRO_5039141294" evidence="1">
    <location>
        <begin position="29"/>
        <end position="164"/>
    </location>
</feature>